<dbReference type="SUPFAM" id="SSF159888">
    <property type="entry name" value="YdhG-like"/>
    <property type="match status" value="1"/>
</dbReference>
<dbReference type="EMBL" id="CP032157">
    <property type="protein sequence ID" value="AXY74305.1"/>
    <property type="molecule type" value="Genomic_DNA"/>
</dbReference>
<dbReference type="KEGG" id="pseg:D3H65_10095"/>
<protein>
    <submittedName>
        <fullName evidence="1">DUF1801 domain-containing protein</fullName>
    </submittedName>
</protein>
<dbReference type="RefSeq" id="WP_119050192.1">
    <property type="nucleotide sequence ID" value="NZ_CP032157.1"/>
</dbReference>
<dbReference type="OrthoDB" id="2604576at2"/>
<evidence type="ECO:0000313" key="1">
    <source>
        <dbReference type="EMBL" id="AXY74305.1"/>
    </source>
</evidence>
<sequence>MDIQEQIKKYIASQPEPKRSDMQTLHHRILEVRPGCKLWFLDGKDSNNKTVSNPNIGYGHHTMKYADGKTREFYQIGLSANTTGISVYILGISDKAYLANTYGKKIGKATVTGYCIKFKALKDINMDVLEAAIRFGFEVQQEQQ</sequence>
<evidence type="ECO:0000313" key="2">
    <source>
        <dbReference type="Proteomes" id="UP000263900"/>
    </source>
</evidence>
<dbReference type="Proteomes" id="UP000263900">
    <property type="component" value="Chromosome"/>
</dbReference>
<gene>
    <name evidence="1" type="ORF">D3H65_10095</name>
</gene>
<proteinExistence type="predicted"/>
<reference evidence="1 2" key="1">
    <citation type="submission" date="2018-09" db="EMBL/GenBank/DDBJ databases">
        <title>Genome sequencing of strain 6GH32-13.</title>
        <authorList>
            <person name="Weon H.-Y."/>
            <person name="Heo J."/>
            <person name="Kwon S.-W."/>
        </authorList>
    </citation>
    <scope>NUCLEOTIDE SEQUENCE [LARGE SCALE GENOMIC DNA]</scope>
    <source>
        <strain evidence="1 2">5GH32-13</strain>
    </source>
</reference>
<dbReference type="AlphaFoldDB" id="A0A3B7MRS1"/>
<accession>A0A3B7MRS1</accession>
<keyword evidence="2" id="KW-1185">Reference proteome</keyword>
<name>A0A3B7MRS1_9BACT</name>
<organism evidence="1 2">
    <name type="scientific">Paraflavitalea soli</name>
    <dbReference type="NCBI Taxonomy" id="2315862"/>
    <lineage>
        <taxon>Bacteria</taxon>
        <taxon>Pseudomonadati</taxon>
        <taxon>Bacteroidota</taxon>
        <taxon>Chitinophagia</taxon>
        <taxon>Chitinophagales</taxon>
        <taxon>Chitinophagaceae</taxon>
        <taxon>Paraflavitalea</taxon>
    </lineage>
</organism>